<dbReference type="EMBL" id="CP021983">
    <property type="protein sequence ID" value="ASC70486.1"/>
    <property type="molecule type" value="Genomic_DNA"/>
</dbReference>
<evidence type="ECO:0000313" key="2">
    <source>
        <dbReference type="Proteomes" id="UP000191901"/>
    </source>
</evidence>
<proteinExistence type="predicted"/>
<gene>
    <name evidence="1" type="ORF">XM38_014250</name>
</gene>
<dbReference type="AlphaFoldDB" id="A0A1Z3HJP6"/>
<dbReference type="KEGG" id="hhg:XM38_014250"/>
<accession>A0A1Z3HJP6</accession>
<dbReference type="Proteomes" id="UP000191901">
    <property type="component" value="Chromosome"/>
</dbReference>
<reference evidence="1 2" key="1">
    <citation type="journal article" date="2016" name="Biochim. Biophys. Acta">
        <title>Characterization of red-shifted phycobilisomes isolated from the chlorophyll f-containing cyanobacterium Halomicronema hongdechloris.</title>
        <authorList>
            <person name="Li Y."/>
            <person name="Lin Y."/>
            <person name="Garvey C.J."/>
            <person name="Birch D."/>
            <person name="Corkery R.W."/>
            <person name="Loughlin P.C."/>
            <person name="Scheer H."/>
            <person name="Willows R.D."/>
            <person name="Chen M."/>
        </authorList>
    </citation>
    <scope>NUCLEOTIDE SEQUENCE [LARGE SCALE GENOMIC DNA]</scope>
    <source>
        <strain evidence="1 2">C2206</strain>
    </source>
</reference>
<organism evidence="1 2">
    <name type="scientific">Halomicronema hongdechloris C2206</name>
    <dbReference type="NCBI Taxonomy" id="1641165"/>
    <lineage>
        <taxon>Bacteria</taxon>
        <taxon>Bacillati</taxon>
        <taxon>Cyanobacteriota</taxon>
        <taxon>Cyanophyceae</taxon>
        <taxon>Nodosilineales</taxon>
        <taxon>Nodosilineaceae</taxon>
        <taxon>Halomicronema</taxon>
    </lineage>
</organism>
<name>A0A1Z3HJP6_9CYAN</name>
<keyword evidence="2" id="KW-1185">Reference proteome</keyword>
<dbReference type="STRING" id="1641165.XM38_24475"/>
<sequence>MVAAMSIRSGPCWLRTAHRYLAVMHGRSHIRDMQRLIRGLNLKLQGLPQLPASQAETPFEGYTNALILAFFQQYLTPMAAPSSYLRASYAAHLSQPPCDLWLIGPASGQALAERLQALDLSLVTELMEFTAAAADDIEKTGG</sequence>
<evidence type="ECO:0000313" key="1">
    <source>
        <dbReference type="EMBL" id="ASC70486.1"/>
    </source>
</evidence>
<protein>
    <submittedName>
        <fullName evidence="1">Uncharacterized protein</fullName>
    </submittedName>
</protein>